<evidence type="ECO:0000256" key="1">
    <source>
        <dbReference type="SAM" id="MobiDB-lite"/>
    </source>
</evidence>
<reference evidence="2 3" key="1">
    <citation type="journal article" date="2019" name="Commun. Biol.">
        <title>The bagworm genome reveals a unique fibroin gene that provides high tensile strength.</title>
        <authorList>
            <person name="Kono N."/>
            <person name="Nakamura H."/>
            <person name="Ohtoshi R."/>
            <person name="Tomita M."/>
            <person name="Numata K."/>
            <person name="Arakawa K."/>
        </authorList>
    </citation>
    <scope>NUCLEOTIDE SEQUENCE [LARGE SCALE GENOMIC DNA]</scope>
</reference>
<feature type="region of interest" description="Disordered" evidence="1">
    <location>
        <begin position="197"/>
        <end position="226"/>
    </location>
</feature>
<dbReference type="AlphaFoldDB" id="A0A4C1UWL3"/>
<organism evidence="2 3">
    <name type="scientific">Eumeta variegata</name>
    <name type="common">Bagworm moth</name>
    <name type="synonym">Eumeta japonica</name>
    <dbReference type="NCBI Taxonomy" id="151549"/>
    <lineage>
        <taxon>Eukaryota</taxon>
        <taxon>Metazoa</taxon>
        <taxon>Ecdysozoa</taxon>
        <taxon>Arthropoda</taxon>
        <taxon>Hexapoda</taxon>
        <taxon>Insecta</taxon>
        <taxon>Pterygota</taxon>
        <taxon>Neoptera</taxon>
        <taxon>Endopterygota</taxon>
        <taxon>Lepidoptera</taxon>
        <taxon>Glossata</taxon>
        <taxon>Ditrysia</taxon>
        <taxon>Tineoidea</taxon>
        <taxon>Psychidae</taxon>
        <taxon>Oiketicinae</taxon>
        <taxon>Eumeta</taxon>
    </lineage>
</organism>
<protein>
    <submittedName>
        <fullName evidence="2">Uncharacterized protein</fullName>
    </submittedName>
</protein>
<evidence type="ECO:0000313" key="2">
    <source>
        <dbReference type="EMBL" id="GBP30406.1"/>
    </source>
</evidence>
<dbReference type="EMBL" id="BGZK01000232">
    <property type="protein sequence ID" value="GBP30406.1"/>
    <property type="molecule type" value="Genomic_DNA"/>
</dbReference>
<proteinExistence type="predicted"/>
<evidence type="ECO:0000313" key="3">
    <source>
        <dbReference type="Proteomes" id="UP000299102"/>
    </source>
</evidence>
<name>A0A4C1UWL3_EUMVA</name>
<comment type="caution">
    <text evidence="2">The sequence shown here is derived from an EMBL/GenBank/DDBJ whole genome shotgun (WGS) entry which is preliminary data.</text>
</comment>
<sequence length="287" mass="31831">MDIVSMFRRTYCSTDFTSGGRSATASNALFLCGRVGKEEKNPLWVVHAPGHTDRRVDLSRHSVVFYRNDVEEVTRMERPQLKGIRMGYTIPEKVDQFFGNCAITCSRDSSSSPSVCSGKRSSSAVSSDESSAQSHDTVKGFDDEAESNFVTVCKNRKRSRKVASRQFNERIDKTNSMQMESESIPVVSMIVAKSSNLPNPSKARSALTSTEKETAGARSNTSNGAGRRTYVASCPGVFSSGYDPDGSVVMASFRGSKLEEFPSQQEIKRSCQWVTDIILDRYCRLWE</sequence>
<dbReference type="Proteomes" id="UP000299102">
    <property type="component" value="Unassembled WGS sequence"/>
</dbReference>
<gene>
    <name evidence="2" type="ORF">EVAR_18205_1</name>
</gene>
<feature type="compositionally biased region" description="Low complexity" evidence="1">
    <location>
        <begin position="106"/>
        <end position="134"/>
    </location>
</feature>
<keyword evidence="3" id="KW-1185">Reference proteome</keyword>
<feature type="region of interest" description="Disordered" evidence="1">
    <location>
        <begin position="106"/>
        <end position="139"/>
    </location>
</feature>
<accession>A0A4C1UWL3</accession>